<dbReference type="Gene3D" id="1.10.357.10">
    <property type="entry name" value="Tetracycline Repressor, domain 2"/>
    <property type="match status" value="1"/>
</dbReference>
<dbReference type="AlphaFoldDB" id="A0A3E2MR22"/>
<dbReference type="Pfam" id="PF00440">
    <property type="entry name" value="TetR_N"/>
    <property type="match status" value="1"/>
</dbReference>
<dbReference type="InterPro" id="IPR009057">
    <property type="entry name" value="Homeodomain-like_sf"/>
</dbReference>
<evidence type="ECO:0000256" key="4">
    <source>
        <dbReference type="PROSITE-ProRule" id="PRU00335"/>
    </source>
</evidence>
<evidence type="ECO:0000313" key="7">
    <source>
        <dbReference type="Proteomes" id="UP000257451"/>
    </source>
</evidence>
<evidence type="ECO:0000256" key="3">
    <source>
        <dbReference type="ARBA" id="ARBA00023163"/>
    </source>
</evidence>
<evidence type="ECO:0000259" key="5">
    <source>
        <dbReference type="PROSITE" id="PS50977"/>
    </source>
</evidence>
<evidence type="ECO:0000256" key="2">
    <source>
        <dbReference type="ARBA" id="ARBA00023125"/>
    </source>
</evidence>
<proteinExistence type="predicted"/>
<dbReference type="GO" id="GO:0003700">
    <property type="term" value="F:DNA-binding transcription factor activity"/>
    <property type="evidence" value="ECO:0007669"/>
    <property type="project" value="TreeGrafter"/>
</dbReference>
<dbReference type="PANTHER" id="PTHR30055:SF234">
    <property type="entry name" value="HTH-TYPE TRANSCRIPTIONAL REGULATOR BETI"/>
    <property type="match status" value="1"/>
</dbReference>
<sequence length="212" mass="22816">MQAYTCIKRFGYALIPDVRRQMPRYIDVDGLFDITVTVFAECGYRATTTQEIARRAGVNEVTLFRRYGNKATLINSALTHALANSPFAQVVATDDVRGDLLALVTAYAETVQKYGGAVVTLAVEVPRHPELGTAMAALMPNLHNAAQVIATHQTQGQLAPGDPYQKLVMLLGPLMAAGLWSRTGAEALASQLDFGALVAAFLDGHRAPEGSR</sequence>
<reference evidence="6 7" key="1">
    <citation type="journal article" date="2018" name="Sci. Rep.">
        <title>Extensive genomic diversity among Mycobacterium marinum strains revealed by whole genome sequencing.</title>
        <authorList>
            <person name="Das S."/>
            <person name="Pettersson B.M."/>
            <person name="Behra P.R."/>
            <person name="Mallick A."/>
            <person name="Cheramie M."/>
            <person name="Ramesh M."/>
            <person name="Shirreff L."/>
            <person name="DuCote T."/>
            <person name="Dasgupta S."/>
            <person name="Ennis D.G."/>
            <person name="Kirsebom L.A."/>
        </authorList>
    </citation>
    <scope>NUCLEOTIDE SEQUENCE [LARGE SCALE GENOMIC DNA]</scope>
    <source>
        <strain evidence="6 7">Davis1</strain>
    </source>
</reference>
<dbReference type="PROSITE" id="PS50977">
    <property type="entry name" value="HTH_TETR_2"/>
    <property type="match status" value="1"/>
</dbReference>
<protein>
    <submittedName>
        <fullName evidence="6">HTH-type transcriptional repressor KstR2</fullName>
    </submittedName>
</protein>
<dbReference type="InterPro" id="IPR050109">
    <property type="entry name" value="HTH-type_TetR-like_transc_reg"/>
</dbReference>
<gene>
    <name evidence="6" type="primary">kstR2_10</name>
    <name evidence="6" type="ORF">DAVIS_04409</name>
</gene>
<feature type="DNA-binding region" description="H-T-H motif" evidence="4">
    <location>
        <begin position="48"/>
        <end position="67"/>
    </location>
</feature>
<dbReference type="GO" id="GO:0000976">
    <property type="term" value="F:transcription cis-regulatory region binding"/>
    <property type="evidence" value="ECO:0007669"/>
    <property type="project" value="TreeGrafter"/>
</dbReference>
<dbReference type="Pfam" id="PF16859">
    <property type="entry name" value="TetR_C_11"/>
    <property type="match status" value="1"/>
</dbReference>
<dbReference type="InterPro" id="IPR036271">
    <property type="entry name" value="Tet_transcr_reg_TetR-rel_C_sf"/>
</dbReference>
<evidence type="ECO:0000256" key="1">
    <source>
        <dbReference type="ARBA" id="ARBA00023015"/>
    </source>
</evidence>
<keyword evidence="3" id="KW-0804">Transcription</keyword>
<comment type="caution">
    <text evidence="6">The sequence shown here is derived from an EMBL/GenBank/DDBJ whole genome shotgun (WGS) entry which is preliminary data.</text>
</comment>
<keyword evidence="1" id="KW-0805">Transcription regulation</keyword>
<feature type="domain" description="HTH tetR-type" evidence="5">
    <location>
        <begin position="25"/>
        <end position="85"/>
    </location>
</feature>
<dbReference type="InterPro" id="IPR011075">
    <property type="entry name" value="TetR_C"/>
</dbReference>
<name>A0A3E2MR22_MYCMR</name>
<dbReference type="SUPFAM" id="SSF46689">
    <property type="entry name" value="Homeodomain-like"/>
    <property type="match status" value="1"/>
</dbReference>
<dbReference type="PANTHER" id="PTHR30055">
    <property type="entry name" value="HTH-TYPE TRANSCRIPTIONAL REGULATOR RUTR"/>
    <property type="match status" value="1"/>
</dbReference>
<dbReference type="EMBL" id="PEDF01000168">
    <property type="protein sequence ID" value="RFZ35310.1"/>
    <property type="molecule type" value="Genomic_DNA"/>
</dbReference>
<accession>A0A3E2MR22</accession>
<keyword evidence="2 4" id="KW-0238">DNA-binding</keyword>
<evidence type="ECO:0000313" key="6">
    <source>
        <dbReference type="EMBL" id="RFZ35310.1"/>
    </source>
</evidence>
<dbReference type="Proteomes" id="UP000257451">
    <property type="component" value="Unassembled WGS sequence"/>
</dbReference>
<dbReference type="SUPFAM" id="SSF48498">
    <property type="entry name" value="Tetracyclin repressor-like, C-terminal domain"/>
    <property type="match status" value="1"/>
</dbReference>
<organism evidence="6 7">
    <name type="scientific">Mycobacterium marinum</name>
    <dbReference type="NCBI Taxonomy" id="1781"/>
    <lineage>
        <taxon>Bacteria</taxon>
        <taxon>Bacillati</taxon>
        <taxon>Actinomycetota</taxon>
        <taxon>Actinomycetes</taxon>
        <taxon>Mycobacteriales</taxon>
        <taxon>Mycobacteriaceae</taxon>
        <taxon>Mycobacterium</taxon>
        <taxon>Mycobacterium ulcerans group</taxon>
    </lineage>
</organism>
<dbReference type="InterPro" id="IPR001647">
    <property type="entry name" value="HTH_TetR"/>
</dbReference>
<dbReference type="Gene3D" id="1.10.10.60">
    <property type="entry name" value="Homeodomain-like"/>
    <property type="match status" value="1"/>
</dbReference>
<dbReference type="PRINTS" id="PR00455">
    <property type="entry name" value="HTHTETR"/>
</dbReference>